<dbReference type="InterPro" id="IPR011010">
    <property type="entry name" value="DNA_brk_join_enz"/>
</dbReference>
<dbReference type="RefSeq" id="XP_009842150.1">
    <property type="nucleotide sequence ID" value="XM_009843848.1"/>
</dbReference>
<evidence type="ECO:0000313" key="2">
    <source>
        <dbReference type="EMBL" id="ETV68355.1"/>
    </source>
</evidence>
<dbReference type="GO" id="GO:0006310">
    <property type="term" value="P:DNA recombination"/>
    <property type="evidence" value="ECO:0007669"/>
    <property type="project" value="UniProtKB-KW"/>
</dbReference>
<dbReference type="GO" id="GO:0003677">
    <property type="term" value="F:DNA binding"/>
    <property type="evidence" value="ECO:0007669"/>
    <property type="project" value="InterPro"/>
</dbReference>
<protein>
    <recommendedName>
        <fullName evidence="3">Core-binding (CB) domain-containing protein</fullName>
    </recommendedName>
</protein>
<dbReference type="STRING" id="112090.W4FLJ3"/>
<reference evidence="2" key="1">
    <citation type="submission" date="2013-12" db="EMBL/GenBank/DDBJ databases">
        <title>The Genome Sequence of Aphanomyces astaci APO3.</title>
        <authorList>
            <consortium name="The Broad Institute Genomics Platform"/>
            <person name="Russ C."/>
            <person name="Tyler B."/>
            <person name="van West P."/>
            <person name="Dieguez-Uribeondo J."/>
            <person name="Young S.K."/>
            <person name="Zeng Q."/>
            <person name="Gargeya S."/>
            <person name="Fitzgerald M."/>
            <person name="Abouelleil A."/>
            <person name="Alvarado L."/>
            <person name="Chapman S.B."/>
            <person name="Gainer-Dewar J."/>
            <person name="Goldberg J."/>
            <person name="Griggs A."/>
            <person name="Gujja S."/>
            <person name="Hansen M."/>
            <person name="Howarth C."/>
            <person name="Imamovic A."/>
            <person name="Ireland A."/>
            <person name="Larimer J."/>
            <person name="McCowan C."/>
            <person name="Murphy C."/>
            <person name="Pearson M."/>
            <person name="Poon T.W."/>
            <person name="Priest M."/>
            <person name="Roberts A."/>
            <person name="Saif S."/>
            <person name="Shea T."/>
            <person name="Sykes S."/>
            <person name="Wortman J."/>
            <person name="Nusbaum C."/>
            <person name="Birren B."/>
        </authorList>
    </citation>
    <scope>NUCLEOTIDE SEQUENCE [LARGE SCALE GENOMIC DNA]</scope>
    <source>
        <strain evidence="2">APO3</strain>
    </source>
</reference>
<dbReference type="EMBL" id="KI913186">
    <property type="protein sequence ID" value="ETV68355.1"/>
    <property type="molecule type" value="Genomic_DNA"/>
</dbReference>
<keyword evidence="1" id="KW-0233">DNA recombination</keyword>
<dbReference type="Gene3D" id="1.10.443.10">
    <property type="entry name" value="Intergrase catalytic core"/>
    <property type="match status" value="1"/>
</dbReference>
<proteinExistence type="predicted"/>
<sequence length="375" mass="42791">MAPTKLTTVASKKTIQDSFHGASTRRAYETYHNQFVAFLKSTKRGAGPREAGTVECTDFFHHMYTQGRKSRIIDLAKSALVAYFAPMRKYNKQHNVDEDRARAIDTHERSGAPPPFRSYRISEVLTLRWNDVDIVGDANGRYLSVRLRWHKKVNMEEDCQVYHLVDEMTFRCLRVCGFYDEHIAKVRNAGAGVNISSSTFVFPNFVDQQSGRTPILPIAISLHSLRRGGTFFRVFESKERHFNFRELMAWCRWADAKTCCEYLITQSISKEIDPRNLLRTGSDPSHIQWQTGSVAVPVGLGFSVDDLGQALAKNLHGQVPTARSALEAWQQWFVADPAIGLVCALKDYTKEMIRMDRKKYSERITLGTAFSKYQT</sequence>
<dbReference type="SUPFAM" id="SSF56349">
    <property type="entry name" value="DNA breaking-rejoining enzymes"/>
    <property type="match status" value="1"/>
</dbReference>
<gene>
    <name evidence="2" type="ORF">H257_15676</name>
</gene>
<dbReference type="InterPro" id="IPR013762">
    <property type="entry name" value="Integrase-like_cat_sf"/>
</dbReference>
<accession>W4FLJ3</accession>
<dbReference type="AlphaFoldDB" id="W4FLJ3"/>
<dbReference type="GO" id="GO:0015074">
    <property type="term" value="P:DNA integration"/>
    <property type="evidence" value="ECO:0007669"/>
    <property type="project" value="InterPro"/>
</dbReference>
<evidence type="ECO:0008006" key="3">
    <source>
        <dbReference type="Google" id="ProtNLM"/>
    </source>
</evidence>
<dbReference type="GeneID" id="20817672"/>
<evidence type="ECO:0000256" key="1">
    <source>
        <dbReference type="ARBA" id="ARBA00023172"/>
    </source>
</evidence>
<dbReference type="VEuPathDB" id="FungiDB:H257_15676"/>
<organism evidence="2">
    <name type="scientific">Aphanomyces astaci</name>
    <name type="common">Crayfish plague agent</name>
    <dbReference type="NCBI Taxonomy" id="112090"/>
    <lineage>
        <taxon>Eukaryota</taxon>
        <taxon>Sar</taxon>
        <taxon>Stramenopiles</taxon>
        <taxon>Oomycota</taxon>
        <taxon>Saprolegniomycetes</taxon>
        <taxon>Saprolegniales</taxon>
        <taxon>Verrucalvaceae</taxon>
        <taxon>Aphanomyces</taxon>
    </lineage>
</organism>
<name>W4FLJ3_APHAT</name>